<dbReference type="Proteomes" id="UP001157114">
    <property type="component" value="Unassembled WGS sequence"/>
</dbReference>
<dbReference type="PANTHER" id="PTHR30136">
    <property type="entry name" value="HELIX-TURN-HELIX TRANSCRIPTIONAL REGULATOR, ICLR FAMILY"/>
    <property type="match status" value="1"/>
</dbReference>
<evidence type="ECO:0000313" key="3">
    <source>
        <dbReference type="Proteomes" id="UP001157114"/>
    </source>
</evidence>
<gene>
    <name evidence="2" type="ORF">MU1_11020</name>
</gene>
<evidence type="ECO:0000259" key="1">
    <source>
        <dbReference type="PROSITE" id="PS51078"/>
    </source>
</evidence>
<feature type="domain" description="IclR-ED" evidence="1">
    <location>
        <begin position="14"/>
        <end position="196"/>
    </location>
</feature>
<reference evidence="2 3" key="1">
    <citation type="submission" date="2023-03" db="EMBL/GenBank/DDBJ databases">
        <title>Draft genome sequence of the bacteria which degrade cell wall of Tricholomamatutake.</title>
        <authorList>
            <person name="Konishi Y."/>
            <person name="Fukuta Y."/>
            <person name="Shirasaka N."/>
        </authorList>
    </citation>
    <scope>NUCLEOTIDE SEQUENCE [LARGE SCALE GENOMIC DNA]</scope>
    <source>
        <strain evidence="3">mu1</strain>
    </source>
</reference>
<dbReference type="InterPro" id="IPR029016">
    <property type="entry name" value="GAF-like_dom_sf"/>
</dbReference>
<dbReference type="PANTHER" id="PTHR30136:SF24">
    <property type="entry name" value="HTH-TYPE TRANSCRIPTIONAL REPRESSOR ALLR"/>
    <property type="match status" value="1"/>
</dbReference>
<dbReference type="EMBL" id="BSSQ01000004">
    <property type="protein sequence ID" value="GLX66758.1"/>
    <property type="molecule type" value="Genomic_DNA"/>
</dbReference>
<protein>
    <recommendedName>
        <fullName evidence="1">IclR-ED domain-containing protein</fullName>
    </recommendedName>
</protein>
<dbReference type="InterPro" id="IPR014757">
    <property type="entry name" value="Tscrpt_reg_IclR_C"/>
</dbReference>
<sequence>MQDKSTKKYSLGVKFMELGSIVRDQFQISDVIVPIMQRLSAETGESIYLTWRDGLEGICVEIVESSQTIRYGVTVGSRSPLYAGASNKVILAFLPEDVQETLLNQKLQSFASKTITSKEELRHDLDQIRATGWAYSVGEYTESVFALSLPLFNASNEVVSSLAVGGPEFRMPQEKIEATLQKLIQGRDEIQALISKHAGATTFRQFIT</sequence>
<dbReference type="SUPFAM" id="SSF55781">
    <property type="entry name" value="GAF domain-like"/>
    <property type="match status" value="1"/>
</dbReference>
<accession>A0ABQ6G926</accession>
<proteinExistence type="predicted"/>
<keyword evidence="3" id="KW-1185">Reference proteome</keyword>
<dbReference type="InterPro" id="IPR050707">
    <property type="entry name" value="HTH_MetabolicPath_Reg"/>
</dbReference>
<evidence type="ECO:0000313" key="2">
    <source>
        <dbReference type="EMBL" id="GLX66758.1"/>
    </source>
</evidence>
<dbReference type="Pfam" id="PF01614">
    <property type="entry name" value="IclR_C"/>
    <property type="match status" value="1"/>
</dbReference>
<dbReference type="PROSITE" id="PS51078">
    <property type="entry name" value="ICLR_ED"/>
    <property type="match status" value="1"/>
</dbReference>
<dbReference type="Gene3D" id="3.30.450.40">
    <property type="match status" value="1"/>
</dbReference>
<organism evidence="2 3">
    <name type="scientific">Paenibacillus glycanilyticus</name>
    <dbReference type="NCBI Taxonomy" id="126569"/>
    <lineage>
        <taxon>Bacteria</taxon>
        <taxon>Bacillati</taxon>
        <taxon>Bacillota</taxon>
        <taxon>Bacilli</taxon>
        <taxon>Bacillales</taxon>
        <taxon>Paenibacillaceae</taxon>
        <taxon>Paenibacillus</taxon>
    </lineage>
</organism>
<comment type="caution">
    <text evidence="2">The sequence shown here is derived from an EMBL/GenBank/DDBJ whole genome shotgun (WGS) entry which is preliminary data.</text>
</comment>
<name>A0ABQ6G926_9BACL</name>